<evidence type="ECO:0000313" key="4">
    <source>
        <dbReference type="Proteomes" id="UP001396334"/>
    </source>
</evidence>
<evidence type="ECO:0000256" key="2">
    <source>
        <dbReference type="ARBA" id="ARBA00022737"/>
    </source>
</evidence>
<protein>
    <submittedName>
        <fullName evidence="3">Uncharacterized protein</fullName>
    </submittedName>
</protein>
<dbReference type="PANTHER" id="PTHR11017:SF559">
    <property type="entry name" value="DISEASE RESISTANCE PROTEIN CHL1"/>
    <property type="match status" value="1"/>
</dbReference>
<keyword evidence="2" id="KW-0677">Repeat</keyword>
<keyword evidence="1" id="KW-0433">Leucine-rich repeat</keyword>
<gene>
    <name evidence="3" type="ORF">V6N11_079302</name>
</gene>
<dbReference type="Pfam" id="PF07725">
    <property type="entry name" value="LRR_3"/>
    <property type="match status" value="1"/>
</dbReference>
<dbReference type="InterPro" id="IPR032675">
    <property type="entry name" value="LRR_dom_sf"/>
</dbReference>
<dbReference type="Gene3D" id="3.80.10.10">
    <property type="entry name" value="Ribonuclease Inhibitor"/>
    <property type="match status" value="1"/>
</dbReference>
<dbReference type="Proteomes" id="UP001396334">
    <property type="component" value="Unassembled WGS sequence"/>
</dbReference>
<dbReference type="InterPro" id="IPR011713">
    <property type="entry name" value="Leu-rich_rpt_3"/>
</dbReference>
<evidence type="ECO:0000313" key="3">
    <source>
        <dbReference type="EMBL" id="KAK9016809.1"/>
    </source>
</evidence>
<reference evidence="3 4" key="1">
    <citation type="journal article" date="2024" name="G3 (Bethesda)">
        <title>Genome assembly of Hibiscus sabdariffa L. provides insights into metabolisms of medicinal natural products.</title>
        <authorList>
            <person name="Kim T."/>
        </authorList>
    </citation>
    <scope>NUCLEOTIDE SEQUENCE [LARGE SCALE GENOMIC DNA]</scope>
    <source>
        <strain evidence="3">TK-2024</strain>
        <tissue evidence="3">Old leaves</tissue>
    </source>
</reference>
<comment type="caution">
    <text evidence="3">The sequence shown here is derived from an EMBL/GenBank/DDBJ whole genome shotgun (WGS) entry which is preliminary data.</text>
</comment>
<dbReference type="EMBL" id="JBBPBN010000020">
    <property type="protein sequence ID" value="KAK9016809.1"/>
    <property type="molecule type" value="Genomic_DNA"/>
</dbReference>
<sequence length="259" mass="30205">MEDLLEYQWEEQWANGWERQGQEKKDDMGQHTMIDLDYYGTIEELMEVGSLFDAGIMTIPSCNVRKRPYILALLIQIKLVIAIEVADKLRQEFLGTLRTRESNKRLNLSVDAFSKMKKLRLLKVLCLSNCDGLKYLSNELRLLDWERFPLRSLPSGFQPDNLVALLLQYSCIEQLWKGTRKIGGNGFSRGGIGMPATKSWKNKSTCNTQDLWDSPERFFFLYQYQYAFSIYLVNWEQESKSLVLRRADMPILNALIYLS</sequence>
<proteinExistence type="predicted"/>
<evidence type="ECO:0000256" key="1">
    <source>
        <dbReference type="ARBA" id="ARBA00022614"/>
    </source>
</evidence>
<name>A0ABR2RVP1_9ROSI</name>
<keyword evidence="4" id="KW-1185">Reference proteome</keyword>
<dbReference type="PANTHER" id="PTHR11017">
    <property type="entry name" value="LEUCINE-RICH REPEAT-CONTAINING PROTEIN"/>
    <property type="match status" value="1"/>
</dbReference>
<accession>A0ABR2RVP1</accession>
<organism evidence="3 4">
    <name type="scientific">Hibiscus sabdariffa</name>
    <name type="common">roselle</name>
    <dbReference type="NCBI Taxonomy" id="183260"/>
    <lineage>
        <taxon>Eukaryota</taxon>
        <taxon>Viridiplantae</taxon>
        <taxon>Streptophyta</taxon>
        <taxon>Embryophyta</taxon>
        <taxon>Tracheophyta</taxon>
        <taxon>Spermatophyta</taxon>
        <taxon>Magnoliopsida</taxon>
        <taxon>eudicotyledons</taxon>
        <taxon>Gunneridae</taxon>
        <taxon>Pentapetalae</taxon>
        <taxon>rosids</taxon>
        <taxon>malvids</taxon>
        <taxon>Malvales</taxon>
        <taxon>Malvaceae</taxon>
        <taxon>Malvoideae</taxon>
        <taxon>Hibiscus</taxon>
    </lineage>
</organism>
<dbReference type="InterPro" id="IPR044974">
    <property type="entry name" value="Disease_R_plants"/>
</dbReference>